<evidence type="ECO:0000313" key="3">
    <source>
        <dbReference type="EMBL" id="GFP75741.1"/>
    </source>
</evidence>
<feature type="transmembrane region" description="Helical" evidence="2">
    <location>
        <begin position="49"/>
        <end position="69"/>
    </location>
</feature>
<dbReference type="EMBL" id="BLZR01000001">
    <property type="protein sequence ID" value="GFP75741.1"/>
    <property type="molecule type" value="Genomic_DNA"/>
</dbReference>
<name>A0A6V8SG31_9CLOT</name>
<proteinExistence type="predicted"/>
<feature type="compositionally biased region" description="Basic and acidic residues" evidence="1">
    <location>
        <begin position="85"/>
        <end position="98"/>
    </location>
</feature>
<dbReference type="RefSeq" id="WP_183277219.1">
    <property type="nucleotide sequence ID" value="NZ_BLZR01000001.1"/>
</dbReference>
<protein>
    <recommendedName>
        <fullName evidence="5">DUF2933 domain-containing protein</fullName>
    </recommendedName>
</protein>
<evidence type="ECO:0000256" key="1">
    <source>
        <dbReference type="SAM" id="MobiDB-lite"/>
    </source>
</evidence>
<keyword evidence="2" id="KW-0812">Transmembrane</keyword>
<evidence type="ECO:0000256" key="2">
    <source>
        <dbReference type="SAM" id="Phobius"/>
    </source>
</evidence>
<keyword evidence="2" id="KW-1133">Transmembrane helix</keyword>
<keyword evidence="4" id="KW-1185">Reference proteome</keyword>
<reference evidence="3 4" key="1">
    <citation type="submission" date="2020-07" db="EMBL/GenBank/DDBJ databases">
        <title>A new beta-1,3-glucan-decomposing anaerobic bacterium isolated from anoxic soil subjected to biological soil disinfestation.</title>
        <authorList>
            <person name="Ueki A."/>
            <person name="Tonouchi A."/>
        </authorList>
    </citation>
    <scope>NUCLEOTIDE SEQUENCE [LARGE SCALE GENOMIC DNA]</scope>
    <source>
        <strain evidence="3 4">TW1</strain>
    </source>
</reference>
<feature type="transmembrane region" description="Helical" evidence="2">
    <location>
        <begin position="21"/>
        <end position="43"/>
    </location>
</feature>
<sequence length="98" mass="10710">MSCHNTGNENKSNHKHGGNKHLLHMIICCGLPIVIIFMLPFIASLSPSIAGVLGKIAPFLCPIMMLAMMPMMMGNHKKKSCCSNDSDKEAVDIKKTIE</sequence>
<evidence type="ECO:0000313" key="4">
    <source>
        <dbReference type="Proteomes" id="UP000580568"/>
    </source>
</evidence>
<dbReference type="AlphaFoldDB" id="A0A6V8SG31"/>
<gene>
    <name evidence="3" type="ORF">bsdtw1_01833</name>
</gene>
<keyword evidence="2" id="KW-0472">Membrane</keyword>
<dbReference type="Proteomes" id="UP000580568">
    <property type="component" value="Unassembled WGS sequence"/>
</dbReference>
<evidence type="ECO:0008006" key="5">
    <source>
        <dbReference type="Google" id="ProtNLM"/>
    </source>
</evidence>
<organism evidence="3 4">
    <name type="scientific">Clostridium fungisolvens</name>
    <dbReference type="NCBI Taxonomy" id="1604897"/>
    <lineage>
        <taxon>Bacteria</taxon>
        <taxon>Bacillati</taxon>
        <taxon>Bacillota</taxon>
        <taxon>Clostridia</taxon>
        <taxon>Eubacteriales</taxon>
        <taxon>Clostridiaceae</taxon>
        <taxon>Clostridium</taxon>
    </lineage>
</organism>
<comment type="caution">
    <text evidence="3">The sequence shown here is derived from an EMBL/GenBank/DDBJ whole genome shotgun (WGS) entry which is preliminary data.</text>
</comment>
<accession>A0A6V8SG31</accession>
<feature type="region of interest" description="Disordered" evidence="1">
    <location>
        <begin position="77"/>
        <end position="98"/>
    </location>
</feature>